<evidence type="ECO:0000256" key="4">
    <source>
        <dbReference type="SAM" id="MobiDB-lite"/>
    </source>
</evidence>
<dbReference type="InterPro" id="IPR015421">
    <property type="entry name" value="PyrdxlP-dep_Trfase_major"/>
</dbReference>
<reference evidence="5 6" key="1">
    <citation type="journal article" date="2019" name="ACS Chem. Biol.">
        <title>Identification and Mobilization of a Cryptic Antibiotic Biosynthesis Gene Locus from a Human-Pathogenic Nocardia Isolate.</title>
        <authorList>
            <person name="Herisse M."/>
            <person name="Ishida K."/>
            <person name="Porter J.L."/>
            <person name="Howden B."/>
            <person name="Hertweck C."/>
            <person name="Stinear T.P."/>
            <person name="Pidot S.J."/>
        </authorList>
    </citation>
    <scope>NUCLEOTIDE SEQUENCE [LARGE SCALE GENOMIC DNA]</scope>
    <source>
        <strain evidence="5 6">AUSMDU00012715</strain>
    </source>
</reference>
<protein>
    <submittedName>
        <fullName evidence="5">Aminotransferase class III-fold pyridoxal phosphate-dependent enzyme</fullName>
    </submittedName>
</protein>
<sequence length="432" mass="45685">MDQHPVLGASRWAGWSTSQHPPQPRLILERGRGCEVWDVDGNRYLDGIASSGGSHIFGHAHPDLVDAVTNQAEQLAHFDETIAGQQPAEALMDDLCTITGMDEFVLVNDGSGAVEAAIRVVVEYWIRREQPQRDTIIAFERGYHGCTALAQSLSGLPHLRRGRAGGNPRVRHVRLAPHHHPGRAGAATALATDFADAIEAADPARVAAVIVEPFLYTGGGIVLPPEFLSELRTVTTRADCLLIVDEAFTGFGRAGTAFAIDSMHEPPDILVIGNGMTGGVVPMSAVCVEKRIRDAFGDARLPYGHTTGGHGVGCAAALATIGMLHGFGITAAQTAARWFADTFCPRFAHLPGVVEARSYGVTGVVECDTADRAETITATAREHGLIVGREGSSLMLTPALNTTETDLDKMATLLHTAITGADVGPGTGTTRS</sequence>
<name>A0A6G9ZE43_9NOCA</name>
<dbReference type="RefSeq" id="WP_167491028.1">
    <property type="nucleotide sequence ID" value="NZ_CP046173.1"/>
</dbReference>
<dbReference type="GO" id="GO:0008483">
    <property type="term" value="F:transaminase activity"/>
    <property type="evidence" value="ECO:0007669"/>
    <property type="project" value="UniProtKB-KW"/>
</dbReference>
<dbReference type="Gene3D" id="3.40.640.10">
    <property type="entry name" value="Type I PLP-dependent aspartate aminotransferase-like (Major domain)"/>
    <property type="match status" value="1"/>
</dbReference>
<feature type="region of interest" description="Disordered" evidence="4">
    <location>
        <begin position="1"/>
        <end position="23"/>
    </location>
</feature>
<evidence type="ECO:0000256" key="3">
    <source>
        <dbReference type="RuleBase" id="RU003560"/>
    </source>
</evidence>
<gene>
    <name evidence="5" type="ORF">F6W96_40960</name>
</gene>
<dbReference type="GO" id="GO:0030170">
    <property type="term" value="F:pyridoxal phosphate binding"/>
    <property type="evidence" value="ECO:0007669"/>
    <property type="project" value="InterPro"/>
</dbReference>
<dbReference type="PANTHER" id="PTHR43094">
    <property type="entry name" value="AMINOTRANSFERASE"/>
    <property type="match status" value="1"/>
</dbReference>
<accession>A0A6G9ZE43</accession>
<proteinExistence type="inferred from homology"/>
<dbReference type="InterPro" id="IPR015422">
    <property type="entry name" value="PyrdxlP-dep_Trfase_small"/>
</dbReference>
<dbReference type="InterPro" id="IPR005814">
    <property type="entry name" value="Aminotrans_3"/>
</dbReference>
<keyword evidence="2 3" id="KW-0663">Pyridoxal phosphate</keyword>
<dbReference type="Proteomes" id="UP000500953">
    <property type="component" value="Chromosome"/>
</dbReference>
<evidence type="ECO:0000256" key="1">
    <source>
        <dbReference type="ARBA" id="ARBA00008954"/>
    </source>
</evidence>
<organism evidence="5 6">
    <name type="scientific">Nocardia terpenica</name>
    <dbReference type="NCBI Taxonomy" id="455432"/>
    <lineage>
        <taxon>Bacteria</taxon>
        <taxon>Bacillati</taxon>
        <taxon>Actinomycetota</taxon>
        <taxon>Actinomycetes</taxon>
        <taxon>Mycobacteriales</taxon>
        <taxon>Nocardiaceae</taxon>
        <taxon>Nocardia</taxon>
    </lineage>
</organism>
<evidence type="ECO:0000313" key="5">
    <source>
        <dbReference type="EMBL" id="QIS23710.1"/>
    </source>
</evidence>
<keyword evidence="5" id="KW-0032">Aminotransferase</keyword>
<dbReference type="SUPFAM" id="SSF53383">
    <property type="entry name" value="PLP-dependent transferases"/>
    <property type="match status" value="1"/>
</dbReference>
<dbReference type="Pfam" id="PF00202">
    <property type="entry name" value="Aminotran_3"/>
    <property type="match status" value="1"/>
</dbReference>
<dbReference type="InterPro" id="IPR015424">
    <property type="entry name" value="PyrdxlP-dep_Trfase"/>
</dbReference>
<dbReference type="PANTHER" id="PTHR43094:SF1">
    <property type="entry name" value="AMINOTRANSFERASE CLASS-III"/>
    <property type="match status" value="1"/>
</dbReference>
<dbReference type="EMBL" id="CP046173">
    <property type="protein sequence ID" value="QIS23710.1"/>
    <property type="molecule type" value="Genomic_DNA"/>
</dbReference>
<dbReference type="AlphaFoldDB" id="A0A6G9ZE43"/>
<comment type="similarity">
    <text evidence="1 3">Belongs to the class-III pyridoxal-phosphate-dependent aminotransferase family.</text>
</comment>
<evidence type="ECO:0000313" key="6">
    <source>
        <dbReference type="Proteomes" id="UP000500953"/>
    </source>
</evidence>
<evidence type="ECO:0000256" key="2">
    <source>
        <dbReference type="ARBA" id="ARBA00022898"/>
    </source>
</evidence>
<dbReference type="Gene3D" id="3.90.1150.10">
    <property type="entry name" value="Aspartate Aminotransferase, domain 1"/>
    <property type="match status" value="1"/>
</dbReference>
<keyword evidence="5" id="KW-0808">Transferase</keyword>